<dbReference type="PANTHER" id="PTHR30386:SF18">
    <property type="entry name" value="INNER MEMBRANE PROTEIN YIAV-RELATED"/>
    <property type="match status" value="1"/>
</dbReference>
<comment type="caution">
    <text evidence="4">The sequence shown here is derived from an EMBL/GenBank/DDBJ whole genome shotgun (WGS) entry which is preliminary data.</text>
</comment>
<proteinExistence type="predicted"/>
<dbReference type="Gene3D" id="2.40.50.100">
    <property type="match status" value="1"/>
</dbReference>
<dbReference type="OrthoDB" id="286173at2"/>
<keyword evidence="1" id="KW-0175">Coiled coil</keyword>
<dbReference type="AlphaFoldDB" id="A0A2S8G3J6"/>
<sequence length="384" mass="42426">MDILIMLTYGAITIVVFKLFRVPVNGFTVLTAVLVGVGILSGLMLAMNYNHPYTRMGRFYFHTTPIVPEVRGNVIEVAVSDAQEVKKGDLLFKIDPVPFQKIVDQKRAQLAAATRRAEQSKVNLVAYEEALHAAEAERDAAKDVYERDIKLRESNSVSEQALEQARQTYLGSVALVSRSKAELETVRLEVESMIDGVTPEVAEAKANLEAAEVDLENTVVRAPTDGRVLQVMLRPGMMAVPLPLKPVMIFSHSENRLFVGSFLQNSAQRIEVGDEAEVAFPAAAGYIFKGKVKTIASAVAPGQLQPSGNMIDAEQIQYDGRLNVVIEFDEGELDDFRIADGFTGEVAVYSQYMKETAVVRRILMRMKSWTNFVFSDGHSLPNAH</sequence>
<organism evidence="4 5">
    <name type="scientific">Blastopirellula marina</name>
    <dbReference type="NCBI Taxonomy" id="124"/>
    <lineage>
        <taxon>Bacteria</taxon>
        <taxon>Pseudomonadati</taxon>
        <taxon>Planctomycetota</taxon>
        <taxon>Planctomycetia</taxon>
        <taxon>Pirellulales</taxon>
        <taxon>Pirellulaceae</taxon>
        <taxon>Blastopirellula</taxon>
    </lineage>
</organism>
<dbReference type="InterPro" id="IPR058625">
    <property type="entry name" value="MdtA-like_BSH"/>
</dbReference>
<evidence type="ECO:0000259" key="3">
    <source>
        <dbReference type="Pfam" id="PF25917"/>
    </source>
</evidence>
<protein>
    <submittedName>
        <fullName evidence="4">HlyD family secretion protein</fullName>
    </submittedName>
</protein>
<evidence type="ECO:0000313" key="4">
    <source>
        <dbReference type="EMBL" id="PQO39007.1"/>
    </source>
</evidence>
<evidence type="ECO:0000313" key="5">
    <source>
        <dbReference type="Proteomes" id="UP000240009"/>
    </source>
</evidence>
<evidence type="ECO:0000256" key="1">
    <source>
        <dbReference type="SAM" id="Coils"/>
    </source>
</evidence>
<keyword evidence="2" id="KW-1133">Transmembrane helix</keyword>
<evidence type="ECO:0000256" key="2">
    <source>
        <dbReference type="SAM" id="Phobius"/>
    </source>
</evidence>
<dbReference type="Gene3D" id="2.40.30.170">
    <property type="match status" value="1"/>
</dbReference>
<feature type="coiled-coil region" evidence="1">
    <location>
        <begin position="103"/>
        <end position="144"/>
    </location>
</feature>
<reference evidence="4 5" key="1">
    <citation type="submission" date="2018-02" db="EMBL/GenBank/DDBJ databases">
        <title>Comparative genomes isolates from brazilian mangrove.</title>
        <authorList>
            <person name="Araujo J.E."/>
            <person name="Taketani R.G."/>
            <person name="Silva M.C.P."/>
            <person name="Loureco M.V."/>
            <person name="Andreote F.D."/>
        </authorList>
    </citation>
    <scope>NUCLEOTIDE SEQUENCE [LARGE SCALE GENOMIC DNA]</scope>
    <source>
        <strain evidence="4 5">HEX-2 MGV</strain>
    </source>
</reference>
<dbReference type="EMBL" id="PUIA01000016">
    <property type="protein sequence ID" value="PQO39007.1"/>
    <property type="molecule type" value="Genomic_DNA"/>
</dbReference>
<feature type="transmembrane region" description="Helical" evidence="2">
    <location>
        <begin position="27"/>
        <end position="49"/>
    </location>
</feature>
<name>A0A2S8G3J6_9BACT</name>
<keyword evidence="2" id="KW-0472">Membrane</keyword>
<gene>
    <name evidence="4" type="ORF">C5Y96_03830</name>
</gene>
<dbReference type="Gene3D" id="1.10.287.470">
    <property type="entry name" value="Helix hairpin bin"/>
    <property type="match status" value="1"/>
</dbReference>
<dbReference type="Proteomes" id="UP000240009">
    <property type="component" value="Unassembled WGS sequence"/>
</dbReference>
<dbReference type="SUPFAM" id="SSF111369">
    <property type="entry name" value="HlyD-like secretion proteins"/>
    <property type="match status" value="2"/>
</dbReference>
<dbReference type="PANTHER" id="PTHR30386">
    <property type="entry name" value="MEMBRANE FUSION SUBUNIT OF EMRAB-TOLC MULTIDRUG EFFLUX PUMP"/>
    <property type="match status" value="1"/>
</dbReference>
<dbReference type="RefSeq" id="WP_105350207.1">
    <property type="nucleotide sequence ID" value="NZ_PUIA01000016.1"/>
</dbReference>
<dbReference type="Pfam" id="PF25917">
    <property type="entry name" value="BSH_RND"/>
    <property type="match status" value="1"/>
</dbReference>
<dbReference type="InterPro" id="IPR050739">
    <property type="entry name" value="MFP"/>
</dbReference>
<feature type="domain" description="Multidrug resistance protein MdtA-like barrel-sandwich hybrid" evidence="3">
    <location>
        <begin position="66"/>
        <end position="236"/>
    </location>
</feature>
<accession>A0A2S8G3J6</accession>
<keyword evidence="2" id="KW-0812">Transmembrane</keyword>